<dbReference type="InterPro" id="IPR050706">
    <property type="entry name" value="Cyclic-di-GMP_PDE-like"/>
</dbReference>
<gene>
    <name evidence="2" type="ORF">HGB41_00380</name>
</gene>
<evidence type="ECO:0000313" key="2">
    <source>
        <dbReference type="EMBL" id="NNG21460.1"/>
    </source>
</evidence>
<dbReference type="Gene3D" id="3.20.20.450">
    <property type="entry name" value="EAL domain"/>
    <property type="match status" value="1"/>
</dbReference>
<reference evidence="2 3" key="1">
    <citation type="submission" date="2020-04" db="EMBL/GenBank/DDBJ databases">
        <title>Massilia sp. nov., a cold adapted bacteria isolated from Arctic soil.</title>
        <authorList>
            <person name="Son J."/>
            <person name="Ka J.-O."/>
        </authorList>
    </citation>
    <scope>NUCLEOTIDE SEQUENCE [LARGE SCALE GENOMIC DNA]</scope>
    <source>
        <strain evidence="2 3">ML15P13</strain>
    </source>
</reference>
<dbReference type="Pfam" id="PF13682">
    <property type="entry name" value="CZB"/>
    <property type="match status" value="1"/>
</dbReference>
<dbReference type="Gene3D" id="1.20.120.30">
    <property type="entry name" value="Aspartate receptor, ligand-binding domain"/>
    <property type="match status" value="1"/>
</dbReference>
<sequence>MTTFTEGDIAQGIANKEFMLYYQPKASLITNRIVGAEALARWRRPDGTVQSPASFIQVAERSGLIKDLALQLLPPLVHELADTGLGTDLCVSFNVTAQDFEDDTLTEAVLYAIAHQRLPPASLELEITETQALEAGCCVLHRIQALTNAGIGLAMDDYGIGYSSMDTLSQWPFTTIKLDQGIVGRMLDSKKNATIVRSSIRLGHELGLKVVAEGVEAMAQYDFLVDAGCGVIQGYLLSPPLPLDDFLALRRRAGDRTGFPIGLVYMAIVDHVQWRRQMVTYAIQRANLPSNSPARQTEGYPELCVTKCSLGRWYYGDGRYFAETPMYEALDGPHHDLHRAGEAIVDSIRAGATLAELAAQLQALKVASTSLIRLLEDIEDVGLQAMYGEAPGHTCASNAHRDSIIPT</sequence>
<dbReference type="EMBL" id="JABAIV010000001">
    <property type="protein sequence ID" value="NNG21460.1"/>
    <property type="molecule type" value="Genomic_DNA"/>
</dbReference>
<comment type="caution">
    <text evidence="2">The sequence shown here is derived from an EMBL/GenBank/DDBJ whole genome shotgun (WGS) entry which is preliminary data.</text>
</comment>
<dbReference type="InterPro" id="IPR001633">
    <property type="entry name" value="EAL_dom"/>
</dbReference>
<dbReference type="AlphaFoldDB" id="A0A7Y2JVR9"/>
<feature type="domain" description="EAL" evidence="1">
    <location>
        <begin position="2"/>
        <end position="254"/>
    </location>
</feature>
<keyword evidence="3" id="KW-1185">Reference proteome</keyword>
<dbReference type="PROSITE" id="PS50883">
    <property type="entry name" value="EAL"/>
    <property type="match status" value="1"/>
</dbReference>
<name>A0A7Y2JVR9_9BURK</name>
<dbReference type="GO" id="GO:0071111">
    <property type="term" value="F:cyclic-guanylate-specific phosphodiesterase activity"/>
    <property type="evidence" value="ECO:0007669"/>
    <property type="project" value="InterPro"/>
</dbReference>
<dbReference type="Proteomes" id="UP000533905">
    <property type="component" value="Unassembled WGS sequence"/>
</dbReference>
<dbReference type="PANTHER" id="PTHR33121:SF70">
    <property type="entry name" value="SIGNALING PROTEIN YKOW"/>
    <property type="match status" value="1"/>
</dbReference>
<evidence type="ECO:0000313" key="3">
    <source>
        <dbReference type="Proteomes" id="UP000533905"/>
    </source>
</evidence>
<accession>A0A7Y2JVR9</accession>
<dbReference type="SMART" id="SM00052">
    <property type="entry name" value="EAL"/>
    <property type="match status" value="1"/>
</dbReference>
<dbReference type="Pfam" id="PF00563">
    <property type="entry name" value="EAL"/>
    <property type="match status" value="1"/>
</dbReference>
<organism evidence="2 3">
    <name type="scientific">Telluria aromaticivorans</name>
    <dbReference type="NCBI Taxonomy" id="2725995"/>
    <lineage>
        <taxon>Bacteria</taxon>
        <taxon>Pseudomonadati</taxon>
        <taxon>Pseudomonadota</taxon>
        <taxon>Betaproteobacteria</taxon>
        <taxon>Burkholderiales</taxon>
        <taxon>Oxalobacteraceae</taxon>
        <taxon>Telluria group</taxon>
        <taxon>Telluria</taxon>
    </lineage>
</organism>
<dbReference type="PANTHER" id="PTHR33121">
    <property type="entry name" value="CYCLIC DI-GMP PHOSPHODIESTERASE PDEF"/>
    <property type="match status" value="1"/>
</dbReference>
<proteinExistence type="predicted"/>
<dbReference type="SUPFAM" id="SSF141868">
    <property type="entry name" value="EAL domain-like"/>
    <property type="match status" value="1"/>
</dbReference>
<dbReference type="CDD" id="cd01948">
    <property type="entry name" value="EAL"/>
    <property type="match status" value="1"/>
</dbReference>
<evidence type="ECO:0000259" key="1">
    <source>
        <dbReference type="PROSITE" id="PS50883"/>
    </source>
</evidence>
<dbReference type="InterPro" id="IPR025991">
    <property type="entry name" value="Chemoreceptor_zinc-bind_dom"/>
</dbReference>
<dbReference type="InterPro" id="IPR035919">
    <property type="entry name" value="EAL_sf"/>
</dbReference>
<protein>
    <submittedName>
        <fullName evidence="2">EAL domain-containing protein</fullName>
    </submittedName>
</protein>
<dbReference type="RefSeq" id="WP_171079915.1">
    <property type="nucleotide sequence ID" value="NZ_JABAIV010000001.1"/>
</dbReference>